<evidence type="ECO:0000256" key="7">
    <source>
        <dbReference type="ARBA" id="ARBA00029496"/>
    </source>
</evidence>
<dbReference type="GO" id="GO:0006310">
    <property type="term" value="P:DNA recombination"/>
    <property type="evidence" value="ECO:0007669"/>
    <property type="project" value="UniProtKB-KW"/>
</dbReference>
<dbReference type="InterPro" id="IPR018574">
    <property type="entry name" value="Structure-sp_endonuc_su_Slx4"/>
</dbReference>
<keyword evidence="5" id="KW-0234">DNA repair</keyword>
<evidence type="ECO:0000256" key="4">
    <source>
        <dbReference type="ARBA" id="ARBA00023172"/>
    </source>
</evidence>
<dbReference type="Proteomes" id="UP000094285">
    <property type="component" value="Unassembled WGS sequence"/>
</dbReference>
<dbReference type="GO" id="GO:0033557">
    <property type="term" value="C:Slx1-Slx4 complex"/>
    <property type="evidence" value="ECO:0007669"/>
    <property type="project" value="InterPro"/>
</dbReference>
<feature type="region of interest" description="Disordered" evidence="8">
    <location>
        <begin position="60"/>
        <end position="83"/>
    </location>
</feature>
<evidence type="ECO:0000256" key="5">
    <source>
        <dbReference type="ARBA" id="ARBA00023204"/>
    </source>
</evidence>
<feature type="region of interest" description="Disordered" evidence="8">
    <location>
        <begin position="1"/>
        <end position="29"/>
    </location>
</feature>
<keyword evidence="10" id="KW-1185">Reference proteome</keyword>
<keyword evidence="4" id="KW-0233">DNA recombination</keyword>
<sequence length="376" mass="42402">MSKRGIDQVYETIDSASSAEATPRKPQPGFILLSGSDLLVEDSPDKEKIDLSPFKTPTRKERVHTFGSPLDGRHVDKEKTSTSSPMGIIESLIADLAREEEIVISSEDESIYSTARSVIPLQQFSIPLSIPYGVKQDRKIRRTSRIEIRDGLTVPDRKLGGVEIRNLGPKKDPIDLENEVPDSEDDEHDCSIIEITVEEDEQEQELAFGAIAGNKNEEYTEANTSVLQVPSSPSLREGDSFSLPNPFVEQERILPDVASFSIKELRAIFELWDMKTPRSKQKMIEIITETGKLVSPDVEWKATDPSGASVAITSIHQNITRLIQLNQLWHDRIISFQPILIEQLQQWLQSMGYNLELDLLEKYCWKQGITSTNQRT</sequence>
<dbReference type="RefSeq" id="XP_020063501.1">
    <property type="nucleotide sequence ID" value="XM_020211736.1"/>
</dbReference>
<accession>A0A1E4SFT0</accession>
<evidence type="ECO:0000256" key="1">
    <source>
        <dbReference type="ARBA" id="ARBA00004123"/>
    </source>
</evidence>
<dbReference type="GO" id="GO:0006281">
    <property type="term" value="P:DNA repair"/>
    <property type="evidence" value="ECO:0007669"/>
    <property type="project" value="UniProtKB-KW"/>
</dbReference>
<comment type="similarity">
    <text evidence="2">Belongs to the SLX4 family.</text>
</comment>
<gene>
    <name evidence="9" type="ORF">CANTADRAFT_90729</name>
</gene>
<keyword evidence="6" id="KW-0539">Nucleus</keyword>
<protein>
    <recommendedName>
        <fullName evidence="7">Structure-specific endonuclease subunit SLX4</fullName>
    </recommendedName>
</protein>
<dbReference type="GO" id="GO:0006260">
    <property type="term" value="P:DNA replication"/>
    <property type="evidence" value="ECO:0007669"/>
    <property type="project" value="InterPro"/>
</dbReference>
<comment type="subcellular location">
    <subcellularLocation>
        <location evidence="1">Nucleus</location>
    </subcellularLocation>
</comment>
<evidence type="ECO:0000256" key="2">
    <source>
        <dbReference type="ARBA" id="ARBA00006661"/>
    </source>
</evidence>
<keyword evidence="3" id="KW-0227">DNA damage</keyword>
<evidence type="ECO:0000313" key="10">
    <source>
        <dbReference type="Proteomes" id="UP000094285"/>
    </source>
</evidence>
<evidence type="ECO:0000313" key="9">
    <source>
        <dbReference type="EMBL" id="ODV78379.1"/>
    </source>
</evidence>
<dbReference type="GeneID" id="30985872"/>
<reference evidence="10" key="1">
    <citation type="submission" date="2016-05" db="EMBL/GenBank/DDBJ databases">
        <title>Comparative genomics of biotechnologically important yeasts.</title>
        <authorList>
            <consortium name="DOE Joint Genome Institute"/>
            <person name="Riley R."/>
            <person name="Haridas S."/>
            <person name="Wolfe K.H."/>
            <person name="Lopes M.R."/>
            <person name="Hittinger C.T."/>
            <person name="Goker M."/>
            <person name="Salamov A."/>
            <person name="Wisecaver J."/>
            <person name="Long T.M."/>
            <person name="Aerts A.L."/>
            <person name="Barry K."/>
            <person name="Choi C."/>
            <person name="Clum A."/>
            <person name="Coughlan A.Y."/>
            <person name="Deshpande S."/>
            <person name="Douglass A.P."/>
            <person name="Hanson S.J."/>
            <person name="Klenk H.-P."/>
            <person name="Labutti K."/>
            <person name="Lapidus A."/>
            <person name="Lindquist E."/>
            <person name="Lipzen A."/>
            <person name="Meier-Kolthoff J.P."/>
            <person name="Ohm R.A."/>
            <person name="Otillar R.P."/>
            <person name="Pangilinan J."/>
            <person name="Peng Y."/>
            <person name="Rokas A."/>
            <person name="Rosa C.A."/>
            <person name="Scheuner C."/>
            <person name="Sibirny A.A."/>
            <person name="Slot J.C."/>
            <person name="Stielow J.B."/>
            <person name="Sun H."/>
            <person name="Kurtzman C.P."/>
            <person name="Blackwell M."/>
            <person name="Grigoriev I.V."/>
            <person name="Jeffries T.W."/>
        </authorList>
    </citation>
    <scope>NUCLEOTIDE SEQUENCE [LARGE SCALE GENOMIC DNA]</scope>
    <source>
        <strain evidence="10">NRRL Y-17324</strain>
    </source>
</reference>
<evidence type="ECO:0000256" key="6">
    <source>
        <dbReference type="ARBA" id="ARBA00023242"/>
    </source>
</evidence>
<dbReference type="EMBL" id="KV453913">
    <property type="protein sequence ID" value="ODV78379.1"/>
    <property type="molecule type" value="Genomic_DNA"/>
</dbReference>
<organism evidence="9 10">
    <name type="scientific">Suhomyces tanzawaensis NRRL Y-17324</name>
    <dbReference type="NCBI Taxonomy" id="984487"/>
    <lineage>
        <taxon>Eukaryota</taxon>
        <taxon>Fungi</taxon>
        <taxon>Dikarya</taxon>
        <taxon>Ascomycota</taxon>
        <taxon>Saccharomycotina</taxon>
        <taxon>Pichiomycetes</taxon>
        <taxon>Debaryomycetaceae</taxon>
        <taxon>Suhomyces</taxon>
    </lineage>
</organism>
<evidence type="ECO:0000256" key="3">
    <source>
        <dbReference type="ARBA" id="ARBA00022763"/>
    </source>
</evidence>
<feature type="compositionally biased region" description="Basic and acidic residues" evidence="8">
    <location>
        <begin position="71"/>
        <end position="80"/>
    </location>
</feature>
<evidence type="ECO:0000256" key="8">
    <source>
        <dbReference type="SAM" id="MobiDB-lite"/>
    </source>
</evidence>
<dbReference type="OrthoDB" id="5349119at2759"/>
<name>A0A1E4SFT0_9ASCO</name>
<dbReference type="AlphaFoldDB" id="A0A1E4SFT0"/>
<proteinExistence type="inferred from homology"/>
<dbReference type="Pfam" id="PF09494">
    <property type="entry name" value="Slx4"/>
    <property type="match status" value="1"/>
</dbReference>